<protein>
    <submittedName>
        <fullName evidence="2">Type II toxin-antitoxin system HigA family antitoxin</fullName>
    </submittedName>
</protein>
<dbReference type="PANTHER" id="PTHR40455">
    <property type="entry name" value="ANTITOXIN HIGA"/>
    <property type="match status" value="1"/>
</dbReference>
<dbReference type="CDD" id="cd00093">
    <property type="entry name" value="HTH_XRE"/>
    <property type="match status" value="1"/>
</dbReference>
<evidence type="ECO:0000313" key="2">
    <source>
        <dbReference type="EMBL" id="MFC0594121.1"/>
    </source>
</evidence>
<feature type="domain" description="HTH cro/C1-type" evidence="1">
    <location>
        <begin position="84"/>
        <end position="136"/>
    </location>
</feature>
<proteinExistence type="predicted"/>
<sequence length="137" mass="15312">MNAAIDTRHLLPAWEQFRAATDIAPIRSKAHYARMTAMLEQLLDTAQGDERHPAMELADIVGDLIENYETRHHPLPEATGVQALKFLMEQHGLRQSDLTELGSQGVVSEILVGKRELNLRQVRALAERFGVSVATFV</sequence>
<dbReference type="PANTHER" id="PTHR40455:SF1">
    <property type="entry name" value="ANTITOXIN HIGA"/>
    <property type="match status" value="1"/>
</dbReference>
<dbReference type="InterPro" id="IPR039060">
    <property type="entry name" value="Antitox_HigA"/>
</dbReference>
<reference evidence="2 3" key="1">
    <citation type="submission" date="2024-09" db="EMBL/GenBank/DDBJ databases">
        <authorList>
            <person name="Sun Q."/>
            <person name="Mori K."/>
        </authorList>
    </citation>
    <scope>NUCLEOTIDE SEQUENCE [LARGE SCALE GENOMIC DNA]</scope>
    <source>
        <strain evidence="2 3">NCAIM B.02336</strain>
    </source>
</reference>
<evidence type="ECO:0000313" key="3">
    <source>
        <dbReference type="Proteomes" id="UP001589834"/>
    </source>
</evidence>
<organism evidence="2 3">
    <name type="scientific">Ottowia pentelensis</name>
    <dbReference type="NCBI Taxonomy" id="511108"/>
    <lineage>
        <taxon>Bacteria</taxon>
        <taxon>Pseudomonadati</taxon>
        <taxon>Pseudomonadota</taxon>
        <taxon>Betaproteobacteria</taxon>
        <taxon>Burkholderiales</taxon>
        <taxon>Comamonadaceae</taxon>
        <taxon>Ottowia</taxon>
    </lineage>
</organism>
<evidence type="ECO:0000259" key="1">
    <source>
        <dbReference type="PROSITE" id="PS50943"/>
    </source>
</evidence>
<dbReference type="SMART" id="SM00530">
    <property type="entry name" value="HTH_XRE"/>
    <property type="match status" value="1"/>
</dbReference>
<dbReference type="Proteomes" id="UP001589834">
    <property type="component" value="Unassembled WGS sequence"/>
</dbReference>
<dbReference type="Gene3D" id="1.10.260.40">
    <property type="entry name" value="lambda repressor-like DNA-binding domains"/>
    <property type="match status" value="1"/>
</dbReference>
<dbReference type="RefSeq" id="WP_377484643.1">
    <property type="nucleotide sequence ID" value="NZ_JBHLTN010000037.1"/>
</dbReference>
<dbReference type="EMBL" id="JBHLTN010000037">
    <property type="protein sequence ID" value="MFC0594121.1"/>
    <property type="molecule type" value="Genomic_DNA"/>
</dbReference>
<dbReference type="Pfam" id="PF01381">
    <property type="entry name" value="HTH_3"/>
    <property type="match status" value="1"/>
</dbReference>
<dbReference type="PROSITE" id="PS50943">
    <property type="entry name" value="HTH_CROC1"/>
    <property type="match status" value="1"/>
</dbReference>
<name>A0ABV6PWC3_9BURK</name>
<dbReference type="InterPro" id="IPR010982">
    <property type="entry name" value="Lambda_DNA-bd_dom_sf"/>
</dbReference>
<dbReference type="InterPro" id="IPR001387">
    <property type="entry name" value="Cro/C1-type_HTH"/>
</dbReference>
<dbReference type="SUPFAM" id="SSF47413">
    <property type="entry name" value="lambda repressor-like DNA-binding domains"/>
    <property type="match status" value="1"/>
</dbReference>
<accession>A0ABV6PWC3</accession>
<keyword evidence="3" id="KW-1185">Reference proteome</keyword>
<gene>
    <name evidence="2" type="ORF">ACFFGG_16345</name>
</gene>
<comment type="caution">
    <text evidence="2">The sequence shown here is derived from an EMBL/GenBank/DDBJ whole genome shotgun (WGS) entry which is preliminary data.</text>
</comment>